<feature type="transmembrane region" description="Helical" evidence="1">
    <location>
        <begin position="201"/>
        <end position="223"/>
    </location>
</feature>
<feature type="domain" description="Potassium channel" evidence="2">
    <location>
        <begin position="152"/>
        <end position="220"/>
    </location>
</feature>
<feature type="transmembrane region" description="Helical" evidence="1">
    <location>
        <begin position="68"/>
        <end position="88"/>
    </location>
</feature>
<keyword evidence="3" id="KW-0378">Hydrolase</keyword>
<dbReference type="InterPro" id="IPR013099">
    <property type="entry name" value="K_chnl_dom"/>
</dbReference>
<sequence>MNKLKREEFFQRYRFEILAIALSINFLLPEFSGQFVLNTISGTLSFTLLVISGLSLVEKIKKRTRRMFLLNGLILIMVQIIYSLSILFPNSLQMITNYGYFLYLLYFAFFVSITYHLFLQISRIKTISQSVIVGALAGYLLIGTLGFFVFMALEMTIGGTLSNLNSESMVKDIYYYSFVTLTTIGYGDITPLHNYTRDLSVFLGVIGQFYLTVTVASLVSKYLSQSKQTK</sequence>
<dbReference type="EMBL" id="JAVDQD010000002">
    <property type="protein sequence ID" value="MDR6239124.1"/>
    <property type="molecule type" value="Genomic_DNA"/>
</dbReference>
<feature type="transmembrane region" description="Helical" evidence="1">
    <location>
        <begin position="100"/>
        <end position="119"/>
    </location>
</feature>
<accession>A0AAE4BQH4</accession>
<feature type="transmembrane region" description="Helical" evidence="1">
    <location>
        <begin position="35"/>
        <end position="56"/>
    </location>
</feature>
<name>A0AAE4BQH4_9BACT</name>
<evidence type="ECO:0000256" key="1">
    <source>
        <dbReference type="SAM" id="Phobius"/>
    </source>
</evidence>
<keyword evidence="1" id="KW-1133">Transmembrane helix</keyword>
<keyword evidence="1" id="KW-0812">Transmembrane</keyword>
<keyword evidence="4" id="KW-1185">Reference proteome</keyword>
<reference evidence="3" key="1">
    <citation type="submission" date="2023-07" db="EMBL/GenBank/DDBJ databases">
        <title>Genomic Encyclopedia of Type Strains, Phase IV (KMG-IV): sequencing the most valuable type-strain genomes for metagenomic binning, comparative biology and taxonomic classification.</title>
        <authorList>
            <person name="Goeker M."/>
        </authorList>
    </citation>
    <scope>NUCLEOTIDE SEQUENCE</scope>
    <source>
        <strain evidence="3">DSM 26174</strain>
    </source>
</reference>
<dbReference type="Proteomes" id="UP001185092">
    <property type="component" value="Unassembled WGS sequence"/>
</dbReference>
<proteinExistence type="predicted"/>
<dbReference type="Gene3D" id="1.10.287.70">
    <property type="match status" value="1"/>
</dbReference>
<keyword evidence="1" id="KW-0472">Membrane</keyword>
<evidence type="ECO:0000313" key="3">
    <source>
        <dbReference type="EMBL" id="MDR6239124.1"/>
    </source>
</evidence>
<protein>
    <submittedName>
        <fullName evidence="3">Neutral ceramidase superfamily lipid hydrolase</fullName>
    </submittedName>
</protein>
<dbReference type="Pfam" id="PF07885">
    <property type="entry name" value="Ion_trans_2"/>
    <property type="match status" value="1"/>
</dbReference>
<evidence type="ECO:0000313" key="4">
    <source>
        <dbReference type="Proteomes" id="UP001185092"/>
    </source>
</evidence>
<organism evidence="3 4">
    <name type="scientific">Aureibacter tunicatorum</name>
    <dbReference type="NCBI Taxonomy" id="866807"/>
    <lineage>
        <taxon>Bacteria</taxon>
        <taxon>Pseudomonadati</taxon>
        <taxon>Bacteroidota</taxon>
        <taxon>Cytophagia</taxon>
        <taxon>Cytophagales</taxon>
        <taxon>Persicobacteraceae</taxon>
        <taxon>Aureibacter</taxon>
    </lineage>
</organism>
<dbReference type="GO" id="GO:0016787">
    <property type="term" value="F:hydrolase activity"/>
    <property type="evidence" value="ECO:0007669"/>
    <property type="project" value="UniProtKB-KW"/>
</dbReference>
<feature type="transmembrane region" description="Helical" evidence="1">
    <location>
        <begin position="173"/>
        <end position="189"/>
    </location>
</feature>
<feature type="transmembrane region" description="Helical" evidence="1">
    <location>
        <begin position="131"/>
        <end position="153"/>
    </location>
</feature>
<evidence type="ECO:0000259" key="2">
    <source>
        <dbReference type="Pfam" id="PF07885"/>
    </source>
</evidence>
<dbReference type="AlphaFoldDB" id="A0AAE4BQH4"/>
<dbReference type="RefSeq" id="WP_309938667.1">
    <property type="nucleotide sequence ID" value="NZ_AP025305.1"/>
</dbReference>
<dbReference type="SUPFAM" id="SSF81324">
    <property type="entry name" value="Voltage-gated potassium channels"/>
    <property type="match status" value="1"/>
</dbReference>
<gene>
    <name evidence="3" type="ORF">HNQ88_002161</name>
</gene>
<comment type="caution">
    <text evidence="3">The sequence shown here is derived from an EMBL/GenBank/DDBJ whole genome shotgun (WGS) entry which is preliminary data.</text>
</comment>
<feature type="transmembrane region" description="Helical" evidence="1">
    <location>
        <begin position="12"/>
        <end position="29"/>
    </location>
</feature>